<dbReference type="EMBL" id="LR216058">
    <property type="protein sequence ID" value="VFI32403.1"/>
    <property type="molecule type" value="Genomic_DNA"/>
</dbReference>
<evidence type="ECO:0000313" key="12">
    <source>
        <dbReference type="EMBL" id="MTV90649.1"/>
    </source>
</evidence>
<dbReference type="AlphaFoldDB" id="A0A0B7LNA1"/>
<protein>
    <submittedName>
        <fullName evidence="12">ATP-binding cassette domain-containing protein</fullName>
    </submittedName>
    <submittedName>
        <fullName evidence="13">Drug efflux ABC transporter ATP-binding/permease protein</fullName>
        <ecNumber evidence="13">3.6.3.44</ecNumber>
    </submittedName>
</protein>
<evidence type="ECO:0000313" key="11">
    <source>
        <dbReference type="EMBL" id="MTV77642.1"/>
    </source>
</evidence>
<dbReference type="Proteomes" id="UP000476212">
    <property type="component" value="Unassembled WGS sequence"/>
</dbReference>
<feature type="domain" description="ABC transmembrane type-1" evidence="9">
    <location>
        <begin position="12"/>
        <end position="292"/>
    </location>
</feature>
<dbReference type="Gene3D" id="3.40.50.300">
    <property type="entry name" value="P-loop containing nucleotide triphosphate hydrolases"/>
    <property type="match status" value="1"/>
</dbReference>
<dbReference type="EMBL" id="WNHN01000050">
    <property type="protein sequence ID" value="MTV77642.1"/>
    <property type="molecule type" value="Genomic_DNA"/>
</dbReference>
<dbReference type="GO" id="GO:0005524">
    <property type="term" value="F:ATP binding"/>
    <property type="evidence" value="ECO:0007669"/>
    <property type="project" value="UniProtKB-KW"/>
</dbReference>
<evidence type="ECO:0000256" key="2">
    <source>
        <dbReference type="ARBA" id="ARBA00022692"/>
    </source>
</evidence>
<evidence type="ECO:0000313" key="14">
    <source>
        <dbReference type="Proteomes" id="UP000290138"/>
    </source>
</evidence>
<evidence type="ECO:0000313" key="13">
    <source>
        <dbReference type="EMBL" id="VFI32403.1"/>
    </source>
</evidence>
<dbReference type="PANTHER" id="PTHR43394:SF1">
    <property type="entry name" value="ATP-BINDING CASSETTE SUB-FAMILY B MEMBER 10, MITOCHONDRIAL"/>
    <property type="match status" value="1"/>
</dbReference>
<dbReference type="EC" id="3.6.3.44" evidence="13"/>
<name>A0A0B7LNA1_STREE</name>
<evidence type="ECO:0000313" key="16">
    <source>
        <dbReference type="Proteomes" id="UP000476212"/>
    </source>
</evidence>
<organism evidence="12 16">
    <name type="scientific">Streptococcus pneumoniae</name>
    <dbReference type="NCBI Taxonomy" id="1313"/>
    <lineage>
        <taxon>Bacteria</taxon>
        <taxon>Bacillati</taxon>
        <taxon>Bacillota</taxon>
        <taxon>Bacilli</taxon>
        <taxon>Lactobacillales</taxon>
        <taxon>Streptococcaceae</taxon>
        <taxon>Streptococcus</taxon>
    </lineage>
</organism>
<keyword evidence="4 12" id="KW-0067">ATP-binding</keyword>
<dbReference type="Gene3D" id="1.20.1560.10">
    <property type="entry name" value="ABC transporter type 1, transmembrane domain"/>
    <property type="match status" value="1"/>
</dbReference>
<keyword evidence="2 7" id="KW-0812">Transmembrane</keyword>
<evidence type="ECO:0000256" key="4">
    <source>
        <dbReference type="ARBA" id="ARBA00022840"/>
    </source>
</evidence>
<dbReference type="PROSITE" id="PS50893">
    <property type="entry name" value="ABC_TRANSPORTER_2"/>
    <property type="match status" value="1"/>
</dbReference>
<evidence type="ECO:0000256" key="7">
    <source>
        <dbReference type="SAM" id="Phobius"/>
    </source>
</evidence>
<feature type="transmembrane region" description="Helical" evidence="7">
    <location>
        <begin position="120"/>
        <end position="140"/>
    </location>
</feature>
<dbReference type="InterPro" id="IPR039421">
    <property type="entry name" value="Type_1_exporter"/>
</dbReference>
<evidence type="ECO:0000259" key="8">
    <source>
        <dbReference type="PROSITE" id="PS50893"/>
    </source>
</evidence>
<dbReference type="PROSITE" id="PS00211">
    <property type="entry name" value="ABC_TRANSPORTER_1"/>
    <property type="match status" value="1"/>
</dbReference>
<keyword evidence="5 7" id="KW-1133">Transmembrane helix</keyword>
<evidence type="ECO:0000256" key="3">
    <source>
        <dbReference type="ARBA" id="ARBA00022741"/>
    </source>
</evidence>
<keyword evidence="13" id="KW-0378">Hydrolase</keyword>
<evidence type="ECO:0000313" key="15">
    <source>
        <dbReference type="Proteomes" id="UP000467349"/>
    </source>
</evidence>
<dbReference type="PROSITE" id="PS50929">
    <property type="entry name" value="ABC_TM1F"/>
    <property type="match status" value="1"/>
</dbReference>
<dbReference type="InterPro" id="IPR027417">
    <property type="entry name" value="P-loop_NTPase"/>
</dbReference>
<feature type="transmembrane region" description="Helical" evidence="7">
    <location>
        <begin position="12"/>
        <end position="36"/>
    </location>
</feature>
<dbReference type="SMR" id="A0A0B7LNA1"/>
<dbReference type="EMBL" id="WNIB01000057">
    <property type="protein sequence ID" value="MTV90649.1"/>
    <property type="molecule type" value="Genomic_DNA"/>
</dbReference>
<dbReference type="InterPro" id="IPR011527">
    <property type="entry name" value="ABC1_TM_dom"/>
</dbReference>
<comment type="subcellular location">
    <subcellularLocation>
        <location evidence="1">Cell membrane</location>
        <topology evidence="1">Multi-pass membrane protein</topology>
    </subcellularLocation>
</comment>
<proteinExistence type="predicted"/>
<dbReference type="Proteomes" id="UP000467349">
    <property type="component" value="Unassembled WGS sequence"/>
</dbReference>
<dbReference type="SUPFAM" id="SSF52540">
    <property type="entry name" value="P-loop containing nucleoside triphosphate hydrolases"/>
    <property type="match status" value="1"/>
</dbReference>
<dbReference type="InterPro" id="IPR003593">
    <property type="entry name" value="AAA+_ATPase"/>
</dbReference>
<dbReference type="InterPro" id="IPR036640">
    <property type="entry name" value="ABC1_TM_sf"/>
</dbReference>
<evidence type="ECO:0000259" key="9">
    <source>
        <dbReference type="PROSITE" id="PS50929"/>
    </source>
</evidence>
<keyword evidence="3" id="KW-0547">Nucleotide-binding</keyword>
<feature type="transmembrane region" description="Helical" evidence="7">
    <location>
        <begin position="48"/>
        <end position="69"/>
    </location>
</feature>
<keyword evidence="6 7" id="KW-0472">Membrane</keyword>
<dbReference type="OMA" id="MINYIIN"/>
<feature type="transmembrane region" description="Helical" evidence="7">
    <location>
        <begin position="234"/>
        <end position="256"/>
    </location>
</feature>
<dbReference type="InterPro" id="IPR003439">
    <property type="entry name" value="ABC_transporter-like_ATP-bd"/>
</dbReference>
<dbReference type="SMART" id="SM00382">
    <property type="entry name" value="AAA"/>
    <property type="match status" value="1"/>
</dbReference>
<dbReference type="GO" id="GO:0016887">
    <property type="term" value="F:ATP hydrolysis activity"/>
    <property type="evidence" value="ECO:0007669"/>
    <property type="project" value="InterPro"/>
</dbReference>
<dbReference type="Pfam" id="PF00005">
    <property type="entry name" value="ABC_tran"/>
    <property type="match status" value="1"/>
</dbReference>
<dbReference type="InterPro" id="IPR017871">
    <property type="entry name" value="ABC_transporter-like_CS"/>
</dbReference>
<dbReference type="EMBL" id="WNHU01000069">
    <property type="protein sequence ID" value="MTV43948.1"/>
    <property type="molecule type" value="Genomic_DNA"/>
</dbReference>
<dbReference type="PANTHER" id="PTHR43394">
    <property type="entry name" value="ATP-DEPENDENT PERMEASE MDL1, MITOCHONDRIAL"/>
    <property type="match status" value="1"/>
</dbReference>
<dbReference type="Proteomes" id="UP000729182">
    <property type="component" value="Unassembled WGS sequence"/>
</dbReference>
<feature type="transmembrane region" description="Helical" evidence="7">
    <location>
        <begin position="146"/>
        <end position="166"/>
    </location>
</feature>
<dbReference type="GO" id="GO:0005886">
    <property type="term" value="C:plasma membrane"/>
    <property type="evidence" value="ECO:0007669"/>
    <property type="project" value="UniProtKB-SubCell"/>
</dbReference>
<accession>A0A0B7LNA1</accession>
<reference evidence="15 16" key="2">
    <citation type="submission" date="2019-11" db="EMBL/GenBank/DDBJ databases">
        <title>Growth characteristics of pneumococcus vary with the chemical composition of the capsule and with environmental conditions.</title>
        <authorList>
            <person name="Tothpal A."/>
            <person name="Desobry K."/>
            <person name="Joshi S."/>
            <person name="Wyllie A.L."/>
            <person name="Weinberger D.M."/>
        </authorList>
    </citation>
    <scope>NUCLEOTIDE SEQUENCE [LARGE SCALE GENOMIC DNA]</scope>
    <source>
        <strain evidence="10">Pnumococcus09N</strain>
        <strain evidence="15">pnumococcus09N</strain>
        <strain evidence="11">Pnumococcus10A</strain>
        <strain evidence="16">pnumococcus15C</strain>
        <strain evidence="12">Pnumococcus15C</strain>
    </source>
</reference>
<evidence type="ECO:0000256" key="5">
    <source>
        <dbReference type="ARBA" id="ARBA00022989"/>
    </source>
</evidence>
<evidence type="ECO:0000256" key="1">
    <source>
        <dbReference type="ARBA" id="ARBA00004651"/>
    </source>
</evidence>
<dbReference type="GO" id="GO:0015421">
    <property type="term" value="F:ABC-type oligopeptide transporter activity"/>
    <property type="evidence" value="ECO:0007669"/>
    <property type="project" value="TreeGrafter"/>
</dbReference>
<evidence type="ECO:0000313" key="10">
    <source>
        <dbReference type="EMBL" id="MTV43948.1"/>
    </source>
</evidence>
<dbReference type="Proteomes" id="UP000290138">
    <property type="component" value="Chromosome"/>
</dbReference>
<reference evidence="13 14" key="1">
    <citation type="submission" date="2019-02" db="EMBL/GenBank/DDBJ databases">
        <authorList>
            <consortium name="Pathogen Informatics"/>
        </authorList>
    </citation>
    <scope>NUCLEOTIDE SEQUENCE [LARGE SCALE GENOMIC DNA]</scope>
    <source>
        <strain evidence="13">GPS_HK_21-sc-2296565</strain>
    </source>
</reference>
<sequence length="535" mass="60712">MNYLKFIKKTKLILMGILIFLSSFNGVLLSGIIVYAGSLNQTSSFSDVLRFGAISILGWSAIYISNYYLEVTEASITKDINVKIKQGYFREQYLSSEMVKDYSSIISVLSNDLRLIEENYFRQIFEIISSILLFIVSLSFMLYLNFLVSIIFIVLSALPIIVPVFMKKMLSNSANEYSNSNAEYTHIIKEIFNGFKTLKSYSVTKEIISLSDKKLDKLEDSTFNLKRSEVLSKLVAVLISGFCFLVPLVVGCYFVIYHKSLSFSELIGIFLANDKVLGPIQSIAYSLNKINTTKDLRKPFLKYLSGEKNFIDAEHDNNGLYTSSIDEIHMKDVVYSITPENKLSIDFSFKSPFRVLLTGTSGSGKTTILNLINGSLKPQKGYVNLLSHGKKSSDSIPTVDQTPYIFDTTIRENVTLFQNEYFSDDQIIEVLKKVNLYEELEKIDILNYQCGENGSNLSGGQKQKIALARALIRNNKVYLFDEISANLDNDNSNSIHDILFNLGISFIEVSHHYDLNDKRYTDIYKLENGTLFKIK</sequence>
<evidence type="ECO:0000256" key="6">
    <source>
        <dbReference type="ARBA" id="ARBA00023136"/>
    </source>
</evidence>
<gene>
    <name evidence="13" type="primary">lmrA_1</name>
    <name evidence="11" type="ORF">GM535_10340</name>
    <name evidence="12" type="ORF">GM544_09230</name>
    <name evidence="10" type="ORF">GM545_10175</name>
    <name evidence="13" type="ORF">SAMEA3431391_01142</name>
</gene>
<dbReference type="RefSeq" id="WP_001108416.1">
    <property type="nucleotide sequence ID" value="NZ_AP026914.1"/>
</dbReference>
<dbReference type="SUPFAM" id="SSF90123">
    <property type="entry name" value="ABC transporter transmembrane region"/>
    <property type="match status" value="1"/>
</dbReference>
<feature type="domain" description="ABC transporter" evidence="8">
    <location>
        <begin position="328"/>
        <end position="534"/>
    </location>
</feature>
<dbReference type="Pfam" id="PF00664">
    <property type="entry name" value="ABC_membrane"/>
    <property type="match status" value="1"/>
</dbReference>